<dbReference type="EMBL" id="CAJVCH010091035">
    <property type="protein sequence ID" value="CAG7722626.1"/>
    <property type="molecule type" value="Genomic_DNA"/>
</dbReference>
<protein>
    <submittedName>
        <fullName evidence="1">Uncharacterized protein</fullName>
    </submittedName>
</protein>
<accession>A0A8J2P207</accession>
<sequence>MKPKKYTLKSFKKY</sequence>
<gene>
    <name evidence="1" type="ORF">AFUS01_LOCUS11753</name>
</gene>
<name>A0A8J2P207_9HEXA</name>
<proteinExistence type="predicted"/>
<keyword evidence="2" id="KW-1185">Reference proteome</keyword>
<evidence type="ECO:0000313" key="2">
    <source>
        <dbReference type="Proteomes" id="UP000708208"/>
    </source>
</evidence>
<organism evidence="1 2">
    <name type="scientific">Allacma fusca</name>
    <dbReference type="NCBI Taxonomy" id="39272"/>
    <lineage>
        <taxon>Eukaryota</taxon>
        <taxon>Metazoa</taxon>
        <taxon>Ecdysozoa</taxon>
        <taxon>Arthropoda</taxon>
        <taxon>Hexapoda</taxon>
        <taxon>Collembola</taxon>
        <taxon>Symphypleona</taxon>
        <taxon>Sminthuridae</taxon>
        <taxon>Allacma</taxon>
    </lineage>
</organism>
<evidence type="ECO:0000313" key="1">
    <source>
        <dbReference type="EMBL" id="CAG7722626.1"/>
    </source>
</evidence>
<comment type="caution">
    <text evidence="1">The sequence shown here is derived from an EMBL/GenBank/DDBJ whole genome shotgun (WGS) entry which is preliminary data.</text>
</comment>
<reference evidence="1" key="1">
    <citation type="submission" date="2021-06" db="EMBL/GenBank/DDBJ databases">
        <authorList>
            <person name="Hodson N. C."/>
            <person name="Mongue J. A."/>
            <person name="Jaron S. K."/>
        </authorList>
    </citation>
    <scope>NUCLEOTIDE SEQUENCE</scope>
</reference>
<feature type="non-terminal residue" evidence="1">
    <location>
        <position position="1"/>
    </location>
</feature>
<dbReference type="Proteomes" id="UP000708208">
    <property type="component" value="Unassembled WGS sequence"/>
</dbReference>